<dbReference type="EMBL" id="CM047741">
    <property type="protein sequence ID" value="KAJ0037665.1"/>
    <property type="molecule type" value="Genomic_DNA"/>
</dbReference>
<proteinExistence type="predicted"/>
<protein>
    <submittedName>
        <fullName evidence="1">Uncharacterized protein</fullName>
    </submittedName>
</protein>
<name>A0ACC0YHB3_9ROSI</name>
<evidence type="ECO:0000313" key="1">
    <source>
        <dbReference type="EMBL" id="KAJ0037665.1"/>
    </source>
</evidence>
<organism evidence="1 2">
    <name type="scientific">Pistacia integerrima</name>
    <dbReference type="NCBI Taxonomy" id="434235"/>
    <lineage>
        <taxon>Eukaryota</taxon>
        <taxon>Viridiplantae</taxon>
        <taxon>Streptophyta</taxon>
        <taxon>Embryophyta</taxon>
        <taxon>Tracheophyta</taxon>
        <taxon>Spermatophyta</taxon>
        <taxon>Magnoliopsida</taxon>
        <taxon>eudicotyledons</taxon>
        <taxon>Gunneridae</taxon>
        <taxon>Pentapetalae</taxon>
        <taxon>rosids</taxon>
        <taxon>malvids</taxon>
        <taxon>Sapindales</taxon>
        <taxon>Anacardiaceae</taxon>
        <taxon>Pistacia</taxon>
    </lineage>
</organism>
<dbReference type="Proteomes" id="UP001163603">
    <property type="component" value="Chromosome 6"/>
</dbReference>
<keyword evidence="2" id="KW-1185">Reference proteome</keyword>
<sequence>MANPTPVAAYNIPEVKLSSSTTDRKMPVIGLGTAADNLDEKAMKLAVLEAIKLGYRHFDTASLYGSEKALGEAISEALKLGLVNSREELFITTKLWSTEAHRDLVIPSLHESLRNLQMAYVDLYLIHWPISAKPSAKKHPIPEEDLLPMDYKAVWESMEECQRLGLTKSIGVSNFSSKKLETILSLATIPPSVNQVEMNLVWQQRKLIEYCKANNIIITAYSPLGAKGASWGTNRVLEDQALKQIANAHGKTVAQACLSTLLLLELFSPVLEREEVCLRWIFEQGATFVVKSFNKERMKENLEIFNWALTGEDYDKINQIQQHRLISKEDFVSPHGPFTTLEDLWDEES</sequence>
<reference evidence="2" key="1">
    <citation type="journal article" date="2023" name="G3 (Bethesda)">
        <title>Genome assembly and association tests identify interacting loci associated with vigor, precocity, and sex in interspecific pistachio rootstocks.</title>
        <authorList>
            <person name="Palmer W."/>
            <person name="Jacygrad E."/>
            <person name="Sagayaradj S."/>
            <person name="Cavanaugh K."/>
            <person name="Han R."/>
            <person name="Bertier L."/>
            <person name="Beede B."/>
            <person name="Kafkas S."/>
            <person name="Golino D."/>
            <person name="Preece J."/>
            <person name="Michelmore R."/>
        </authorList>
    </citation>
    <scope>NUCLEOTIDE SEQUENCE [LARGE SCALE GENOMIC DNA]</scope>
</reference>
<accession>A0ACC0YHB3</accession>
<gene>
    <name evidence="1" type="ORF">Pint_22875</name>
</gene>
<comment type="caution">
    <text evidence="1">The sequence shown here is derived from an EMBL/GenBank/DDBJ whole genome shotgun (WGS) entry which is preliminary data.</text>
</comment>
<evidence type="ECO:0000313" key="2">
    <source>
        <dbReference type="Proteomes" id="UP001163603"/>
    </source>
</evidence>